<dbReference type="OrthoDB" id="288942at2759"/>
<keyword evidence="6" id="KW-1185">Reference proteome</keyword>
<dbReference type="SMART" id="SM00863">
    <property type="entry name" value="tRNA_SAD"/>
    <property type="match status" value="1"/>
</dbReference>
<evidence type="ECO:0000256" key="3">
    <source>
        <dbReference type="ARBA" id="ARBA00008429"/>
    </source>
</evidence>
<dbReference type="AlphaFoldDB" id="A0A1L9VG05"/>
<reference evidence="6" key="1">
    <citation type="journal article" date="2017" name="Genome Biol.">
        <title>Comparative genomics reveals high biological diversity and specific adaptations in the industrially and medically important fungal genus Aspergillus.</title>
        <authorList>
            <person name="de Vries R.P."/>
            <person name="Riley R."/>
            <person name="Wiebenga A."/>
            <person name="Aguilar-Osorio G."/>
            <person name="Amillis S."/>
            <person name="Uchima C.A."/>
            <person name="Anderluh G."/>
            <person name="Asadollahi M."/>
            <person name="Askin M."/>
            <person name="Barry K."/>
            <person name="Battaglia E."/>
            <person name="Bayram O."/>
            <person name="Benocci T."/>
            <person name="Braus-Stromeyer S.A."/>
            <person name="Caldana C."/>
            <person name="Canovas D."/>
            <person name="Cerqueira G.C."/>
            <person name="Chen F."/>
            <person name="Chen W."/>
            <person name="Choi C."/>
            <person name="Clum A."/>
            <person name="Dos Santos R.A."/>
            <person name="Damasio A.R."/>
            <person name="Diallinas G."/>
            <person name="Emri T."/>
            <person name="Fekete E."/>
            <person name="Flipphi M."/>
            <person name="Freyberg S."/>
            <person name="Gallo A."/>
            <person name="Gournas C."/>
            <person name="Habgood R."/>
            <person name="Hainaut M."/>
            <person name="Harispe M.L."/>
            <person name="Henrissat B."/>
            <person name="Hilden K.S."/>
            <person name="Hope R."/>
            <person name="Hossain A."/>
            <person name="Karabika E."/>
            <person name="Karaffa L."/>
            <person name="Karanyi Z."/>
            <person name="Krasevec N."/>
            <person name="Kuo A."/>
            <person name="Kusch H."/>
            <person name="LaButti K."/>
            <person name="Lagendijk E.L."/>
            <person name="Lapidus A."/>
            <person name="Levasseur A."/>
            <person name="Lindquist E."/>
            <person name="Lipzen A."/>
            <person name="Logrieco A.F."/>
            <person name="MacCabe A."/>
            <person name="Maekelae M.R."/>
            <person name="Malavazi I."/>
            <person name="Melin P."/>
            <person name="Meyer V."/>
            <person name="Mielnichuk N."/>
            <person name="Miskei M."/>
            <person name="Molnar A.P."/>
            <person name="Mule G."/>
            <person name="Ngan C.Y."/>
            <person name="Orejas M."/>
            <person name="Orosz E."/>
            <person name="Ouedraogo J.P."/>
            <person name="Overkamp K.M."/>
            <person name="Park H.-S."/>
            <person name="Perrone G."/>
            <person name="Piumi F."/>
            <person name="Punt P.J."/>
            <person name="Ram A.F."/>
            <person name="Ramon A."/>
            <person name="Rauscher S."/>
            <person name="Record E."/>
            <person name="Riano-Pachon D.M."/>
            <person name="Robert V."/>
            <person name="Roehrig J."/>
            <person name="Ruller R."/>
            <person name="Salamov A."/>
            <person name="Salih N.S."/>
            <person name="Samson R.A."/>
            <person name="Sandor E."/>
            <person name="Sanguinetti M."/>
            <person name="Schuetze T."/>
            <person name="Sepcic K."/>
            <person name="Shelest E."/>
            <person name="Sherlock G."/>
            <person name="Sophianopoulou V."/>
            <person name="Squina F.M."/>
            <person name="Sun H."/>
            <person name="Susca A."/>
            <person name="Todd R.B."/>
            <person name="Tsang A."/>
            <person name="Unkles S.E."/>
            <person name="van de Wiele N."/>
            <person name="van Rossen-Uffink D."/>
            <person name="Oliveira J.V."/>
            <person name="Vesth T.C."/>
            <person name="Visser J."/>
            <person name="Yu J.-H."/>
            <person name="Zhou M."/>
            <person name="Andersen M.R."/>
            <person name="Archer D.B."/>
            <person name="Baker S.E."/>
            <person name="Benoit I."/>
            <person name="Brakhage A.A."/>
            <person name="Braus G.H."/>
            <person name="Fischer R."/>
            <person name="Frisvad J.C."/>
            <person name="Goldman G.H."/>
            <person name="Houbraken J."/>
            <person name="Oakley B."/>
            <person name="Pocsi I."/>
            <person name="Scazzocchio C."/>
            <person name="Seiboth B."/>
            <person name="vanKuyk P.A."/>
            <person name="Wortman J."/>
            <person name="Dyer P.S."/>
            <person name="Grigoriev I.V."/>
        </authorList>
    </citation>
    <scope>NUCLEOTIDE SEQUENCE [LARGE SCALE GENOMIC DNA]</scope>
    <source>
        <strain evidence="6">CBS 516.65</strain>
    </source>
</reference>
<evidence type="ECO:0000313" key="6">
    <source>
        <dbReference type="Proteomes" id="UP000184300"/>
    </source>
</evidence>
<comment type="subcellular location">
    <subcellularLocation>
        <location evidence="2">Cytoplasm</location>
    </subcellularLocation>
</comment>
<dbReference type="PANTHER" id="PTHR43462">
    <property type="entry name" value="ALANYL-TRNA EDITING PROTEIN"/>
    <property type="match status" value="1"/>
</dbReference>
<dbReference type="STRING" id="1160497.A0A1L9VG05"/>
<evidence type="ECO:0000259" key="4">
    <source>
        <dbReference type="PROSITE" id="PS50860"/>
    </source>
</evidence>
<dbReference type="GO" id="GO:0005524">
    <property type="term" value="F:ATP binding"/>
    <property type="evidence" value="ECO:0007669"/>
    <property type="project" value="InterPro"/>
</dbReference>
<proteinExistence type="inferred from homology"/>
<name>A0A1L9VG05_ASPGL</name>
<protein>
    <recommendedName>
        <fullName evidence="4">Alanyl-transfer RNA synthetases family profile domain-containing protein</fullName>
    </recommendedName>
</protein>
<dbReference type="InterPro" id="IPR051335">
    <property type="entry name" value="Alanyl-tRNA_Editing_Enzymes"/>
</dbReference>
<dbReference type="InterPro" id="IPR018165">
    <property type="entry name" value="Ala-tRNA-synth_IIc_core"/>
</dbReference>
<dbReference type="InterPro" id="IPR018163">
    <property type="entry name" value="Thr/Ala-tRNA-synth_IIc_edit"/>
</dbReference>
<accession>A0A1L9VG05</accession>
<sequence length="260" mass="28697">MQSISAIARTVPVYQKQASLHELVTKIISCQSTRSLSETDRALFKDTEDSDYVIATEETIFHPQGGGQPSDNGQMKLERDQTKSQIYHIGRFSGPEQLLWEGDVVVQIIDTAKRNYHSRYHTAGHILGITVKQLKGKIGDVSEVKANHAPGMAFVKFRGLIAGEHKSDIQERVNELVQENLPVKFNWWDEQKAKAHCAALSEGFSMPEDGDVRVVDVEGVGAYPCGGTHLPTTADIGSIVVRRISRQNGVTKISYAIEGP</sequence>
<dbReference type="GO" id="GO:0006419">
    <property type="term" value="P:alanyl-tRNA aminoacylation"/>
    <property type="evidence" value="ECO:0007669"/>
    <property type="project" value="InterPro"/>
</dbReference>
<dbReference type="EMBL" id="KV878901">
    <property type="protein sequence ID" value="OJJ82840.1"/>
    <property type="molecule type" value="Genomic_DNA"/>
</dbReference>
<dbReference type="Proteomes" id="UP000184300">
    <property type="component" value="Unassembled WGS sequence"/>
</dbReference>
<dbReference type="GO" id="GO:0005737">
    <property type="term" value="C:cytoplasm"/>
    <property type="evidence" value="ECO:0007669"/>
    <property type="project" value="UniProtKB-SubCell"/>
</dbReference>
<feature type="domain" description="Alanyl-transfer RNA synthetases family profile" evidence="4">
    <location>
        <begin position="1"/>
        <end position="260"/>
    </location>
</feature>
<dbReference type="GeneID" id="34465436"/>
<gene>
    <name evidence="5" type="ORF">ASPGLDRAFT_67704</name>
</gene>
<comment type="cofactor">
    <cofactor evidence="1">
        <name>Zn(2+)</name>
        <dbReference type="ChEBI" id="CHEBI:29105"/>
    </cofactor>
</comment>
<organism evidence="5 6">
    <name type="scientific">Aspergillus glaucus CBS 516.65</name>
    <dbReference type="NCBI Taxonomy" id="1160497"/>
    <lineage>
        <taxon>Eukaryota</taxon>
        <taxon>Fungi</taxon>
        <taxon>Dikarya</taxon>
        <taxon>Ascomycota</taxon>
        <taxon>Pezizomycotina</taxon>
        <taxon>Eurotiomycetes</taxon>
        <taxon>Eurotiomycetidae</taxon>
        <taxon>Eurotiales</taxon>
        <taxon>Aspergillaceae</taxon>
        <taxon>Aspergillus</taxon>
        <taxon>Aspergillus subgen. Aspergillus</taxon>
    </lineage>
</organism>
<dbReference type="Gene3D" id="3.30.980.10">
    <property type="entry name" value="Threonyl-trna Synthetase, Chain A, domain 2"/>
    <property type="match status" value="1"/>
</dbReference>
<evidence type="ECO:0000313" key="5">
    <source>
        <dbReference type="EMBL" id="OJJ82840.1"/>
    </source>
</evidence>
<evidence type="ECO:0000256" key="1">
    <source>
        <dbReference type="ARBA" id="ARBA00001947"/>
    </source>
</evidence>
<dbReference type="Pfam" id="PF07973">
    <property type="entry name" value="tRNA_SAD"/>
    <property type="match status" value="1"/>
</dbReference>
<dbReference type="RefSeq" id="XP_022399538.1">
    <property type="nucleotide sequence ID" value="XM_022549176.1"/>
</dbReference>
<dbReference type="PROSITE" id="PS50860">
    <property type="entry name" value="AA_TRNA_LIGASE_II_ALA"/>
    <property type="match status" value="1"/>
</dbReference>
<dbReference type="GO" id="GO:0004813">
    <property type="term" value="F:alanine-tRNA ligase activity"/>
    <property type="evidence" value="ECO:0007669"/>
    <property type="project" value="InterPro"/>
</dbReference>
<evidence type="ECO:0000256" key="2">
    <source>
        <dbReference type="ARBA" id="ARBA00004496"/>
    </source>
</evidence>
<dbReference type="VEuPathDB" id="FungiDB:ASPGLDRAFT_67704"/>
<dbReference type="GO" id="GO:0003676">
    <property type="term" value="F:nucleic acid binding"/>
    <property type="evidence" value="ECO:0007669"/>
    <property type="project" value="InterPro"/>
</dbReference>
<dbReference type="PANTHER" id="PTHR43462:SF2">
    <property type="entry name" value="THREONYL AND ALANYL TRNA SYNTHETASE SECOND ADDITIONAL DOMAIN-CONTAINING PROTEIN"/>
    <property type="match status" value="1"/>
</dbReference>
<dbReference type="InterPro" id="IPR009000">
    <property type="entry name" value="Transl_B-barrel_sf"/>
</dbReference>
<dbReference type="InterPro" id="IPR012947">
    <property type="entry name" value="tRNA_SAD"/>
</dbReference>
<comment type="similarity">
    <text evidence="3">Belongs to the class-II aminoacyl-tRNA synthetase family. Alax-L subfamily.</text>
</comment>
<dbReference type="SUPFAM" id="SSF55186">
    <property type="entry name" value="ThrRS/AlaRS common domain"/>
    <property type="match status" value="1"/>
</dbReference>
<dbReference type="SUPFAM" id="SSF50447">
    <property type="entry name" value="Translation proteins"/>
    <property type="match status" value="1"/>
</dbReference>